<dbReference type="OrthoDB" id="4485313at2"/>
<dbReference type="AlphaFoldDB" id="A0A2U1ZZQ7"/>
<comment type="caution">
    <text evidence="1">The sequence shown here is derived from an EMBL/GenBank/DDBJ whole genome shotgun (WGS) entry which is preliminary data.</text>
</comment>
<proteinExistence type="predicted"/>
<keyword evidence="2" id="KW-1185">Reference proteome</keyword>
<reference evidence="1 2" key="1">
    <citation type="submission" date="2018-03" db="EMBL/GenBank/DDBJ databases">
        <title>Genome assembly of novel Miniimonas species PCH200.</title>
        <authorList>
            <person name="Thakur V."/>
            <person name="Kumar V."/>
            <person name="Singh D."/>
        </authorList>
    </citation>
    <scope>NUCLEOTIDE SEQUENCE [LARGE SCALE GENOMIC DNA]</scope>
    <source>
        <strain evidence="1 2">PCH200</strain>
    </source>
</reference>
<accession>A0A2U1ZZQ7</accession>
<sequence length="161" mass="17459">MVMAMDYGQFVINGGAMGADSLALLDQAEVAPPSAGDGSQVLVLSPHQNNFAMTVAVERWSSPPPSDVDAWEQVSVEAVEVDGSGAVWLESPTLESTSVAMEAGRYWVEISGRGFVNYGWPGSTEPGDEWRLRFWPVSDAVEHPRQLWTMPGYGTPWDADV</sequence>
<evidence type="ECO:0000313" key="2">
    <source>
        <dbReference type="Proteomes" id="UP000245166"/>
    </source>
</evidence>
<name>A0A2U1ZZQ7_9MICO</name>
<evidence type="ECO:0000313" key="1">
    <source>
        <dbReference type="EMBL" id="PWD52459.1"/>
    </source>
</evidence>
<dbReference type="Proteomes" id="UP000245166">
    <property type="component" value="Unassembled WGS sequence"/>
</dbReference>
<gene>
    <name evidence="1" type="ORF">C8046_08625</name>
</gene>
<protein>
    <submittedName>
        <fullName evidence="1">Uncharacterized protein</fullName>
    </submittedName>
</protein>
<dbReference type="EMBL" id="PYHR01000002">
    <property type="protein sequence ID" value="PWD52459.1"/>
    <property type="molecule type" value="Genomic_DNA"/>
</dbReference>
<organism evidence="1 2">
    <name type="scientific">Serinibacter arcticus</name>
    <dbReference type="NCBI Taxonomy" id="1655435"/>
    <lineage>
        <taxon>Bacteria</taxon>
        <taxon>Bacillati</taxon>
        <taxon>Actinomycetota</taxon>
        <taxon>Actinomycetes</taxon>
        <taxon>Micrococcales</taxon>
        <taxon>Beutenbergiaceae</taxon>
        <taxon>Serinibacter</taxon>
    </lineage>
</organism>